<evidence type="ECO:0000313" key="5">
    <source>
        <dbReference type="EMBL" id="PZA17196.1"/>
    </source>
</evidence>
<dbReference type="PANTHER" id="PTHR45138">
    <property type="entry name" value="REGULATORY COMPONENTS OF SENSORY TRANSDUCTION SYSTEM"/>
    <property type="match status" value="1"/>
</dbReference>
<dbReference type="FunFam" id="3.30.70.270:FF:000001">
    <property type="entry name" value="Diguanylate cyclase domain protein"/>
    <property type="match status" value="1"/>
</dbReference>
<proteinExistence type="predicted"/>
<evidence type="ECO:0000256" key="2">
    <source>
        <dbReference type="ARBA" id="ARBA00034247"/>
    </source>
</evidence>
<dbReference type="InterPro" id="IPR000160">
    <property type="entry name" value="GGDEF_dom"/>
</dbReference>
<dbReference type="RefSeq" id="WP_110523840.1">
    <property type="nucleotide sequence ID" value="NZ_QKOE01000004.1"/>
</dbReference>
<feature type="coiled-coil region" evidence="3">
    <location>
        <begin position="399"/>
        <end position="433"/>
    </location>
</feature>
<dbReference type="NCBIfam" id="TIGR00254">
    <property type="entry name" value="GGDEF"/>
    <property type="match status" value="1"/>
</dbReference>
<dbReference type="CDD" id="cd01949">
    <property type="entry name" value="GGDEF"/>
    <property type="match status" value="1"/>
</dbReference>
<dbReference type="AlphaFoldDB" id="A0A323V153"/>
<name>A0A323V153_9RHOO</name>
<dbReference type="SMART" id="SM00267">
    <property type="entry name" value="GGDEF"/>
    <property type="match status" value="1"/>
</dbReference>
<evidence type="ECO:0000256" key="1">
    <source>
        <dbReference type="ARBA" id="ARBA00012528"/>
    </source>
</evidence>
<sequence length="596" mass="66163">MAELTNPSEIARETLRRLAMSRTPPTPDNYLRIYHEIAGSTPTETAFPEAFVRQLARQLPRNNAERTRLARQLEQALAARDASAAQAALNAYFDQLSAEETPAWNELIPQLIRQWEGRQLGWTTARKRDSLNRVLNAGDSNALFARLQALLRAWDQAPIDPELPAPEFEARAPTLAPLVTGLNPAPTLAAAGTDDGIAQALRDLLLLTLQSVVPAFLADHPELIQDAGLIADLARRASDGATLAVIGQQLRKFAHRIEMTAGEAAEVRAGLLELLRLLLQNIDELVLDDQWLQGQIAILRDIVDKPATPRIIDDAEQRLKEVIYKQSQLKHNLVQAQTQLKTMLAGFVDQLASFAASTGSYHDKMGACAQRISAARDITEIGPLLDEVMAETRSIQFKAEQSRGELIAAQQRAMTAEAQIAAMQQALDEASRLVRHDQLTGALNRRGLEEVFQREIARCERYQCPACLALLDIDNFKRLNDTLGHQVGDEALVQLTRVVREHLRPQDTLARYGGEEFVIILPDTELEQAEQALVRLQRELTRAFFMAGEQRVVVTFSAGVTPRRAGEHLEQVLTRADAAMYEAKQAGKNRVVTRDV</sequence>
<evidence type="ECO:0000256" key="3">
    <source>
        <dbReference type="SAM" id="Coils"/>
    </source>
</evidence>
<dbReference type="EC" id="2.7.7.65" evidence="1"/>
<dbReference type="PROSITE" id="PS50887">
    <property type="entry name" value="GGDEF"/>
    <property type="match status" value="1"/>
</dbReference>
<dbReference type="EMBL" id="QKOE01000004">
    <property type="protein sequence ID" value="PZA17196.1"/>
    <property type="molecule type" value="Genomic_DNA"/>
</dbReference>
<protein>
    <recommendedName>
        <fullName evidence="1">diguanylate cyclase</fullName>
        <ecNumber evidence="1">2.7.7.65</ecNumber>
    </recommendedName>
</protein>
<keyword evidence="3" id="KW-0175">Coiled coil</keyword>
<gene>
    <name evidence="5" type="ORF">DNK49_08155</name>
</gene>
<dbReference type="InterPro" id="IPR029787">
    <property type="entry name" value="Nucleotide_cyclase"/>
</dbReference>
<accession>A0A323V153</accession>
<evidence type="ECO:0000259" key="4">
    <source>
        <dbReference type="PROSITE" id="PS50887"/>
    </source>
</evidence>
<dbReference type="OrthoDB" id="8522032at2"/>
<dbReference type="InterPro" id="IPR050469">
    <property type="entry name" value="Diguanylate_Cyclase"/>
</dbReference>
<dbReference type="GO" id="GO:0052621">
    <property type="term" value="F:diguanylate cyclase activity"/>
    <property type="evidence" value="ECO:0007669"/>
    <property type="project" value="UniProtKB-EC"/>
</dbReference>
<feature type="domain" description="GGDEF" evidence="4">
    <location>
        <begin position="464"/>
        <end position="596"/>
    </location>
</feature>
<keyword evidence="6" id="KW-1185">Reference proteome</keyword>
<dbReference type="PANTHER" id="PTHR45138:SF9">
    <property type="entry name" value="DIGUANYLATE CYCLASE DGCM-RELATED"/>
    <property type="match status" value="1"/>
</dbReference>
<comment type="caution">
    <text evidence="5">The sequence shown here is derived from an EMBL/GenBank/DDBJ whole genome shotgun (WGS) entry which is preliminary data.</text>
</comment>
<comment type="catalytic activity">
    <reaction evidence="2">
        <text>2 GTP = 3',3'-c-di-GMP + 2 diphosphate</text>
        <dbReference type="Rhea" id="RHEA:24898"/>
        <dbReference type="ChEBI" id="CHEBI:33019"/>
        <dbReference type="ChEBI" id="CHEBI:37565"/>
        <dbReference type="ChEBI" id="CHEBI:58805"/>
        <dbReference type="EC" id="2.7.7.65"/>
    </reaction>
</comment>
<dbReference type="InterPro" id="IPR043128">
    <property type="entry name" value="Rev_trsase/Diguanyl_cyclase"/>
</dbReference>
<reference evidence="5 6" key="1">
    <citation type="submission" date="2018-06" db="EMBL/GenBank/DDBJ databases">
        <title>Azoarcus communis strain SWub3 genome.</title>
        <authorList>
            <person name="Zorraquino Salvo V."/>
            <person name="Toubiana D."/>
            <person name="Blumwald E."/>
        </authorList>
    </citation>
    <scope>NUCLEOTIDE SEQUENCE [LARGE SCALE GENOMIC DNA]</scope>
    <source>
        <strain evidence="5 6">SWub3</strain>
    </source>
</reference>
<dbReference type="SUPFAM" id="SSF55073">
    <property type="entry name" value="Nucleotide cyclase"/>
    <property type="match status" value="1"/>
</dbReference>
<organism evidence="5 6">
    <name type="scientific">Parazoarcus communis SWub3 = DSM 12120</name>
    <dbReference type="NCBI Taxonomy" id="1121029"/>
    <lineage>
        <taxon>Bacteria</taxon>
        <taxon>Pseudomonadati</taxon>
        <taxon>Pseudomonadota</taxon>
        <taxon>Betaproteobacteria</taxon>
        <taxon>Rhodocyclales</taxon>
        <taxon>Zoogloeaceae</taxon>
        <taxon>Parazoarcus</taxon>
    </lineage>
</organism>
<dbReference type="Pfam" id="PF00990">
    <property type="entry name" value="GGDEF"/>
    <property type="match status" value="1"/>
</dbReference>
<dbReference type="Proteomes" id="UP000248259">
    <property type="component" value="Unassembled WGS sequence"/>
</dbReference>
<dbReference type="Gene3D" id="3.30.70.270">
    <property type="match status" value="1"/>
</dbReference>
<evidence type="ECO:0000313" key="6">
    <source>
        <dbReference type="Proteomes" id="UP000248259"/>
    </source>
</evidence>